<dbReference type="CDD" id="cd20169">
    <property type="entry name" value="Peptidase_M90_mtfA"/>
    <property type="match status" value="1"/>
</dbReference>
<evidence type="ECO:0000313" key="2">
    <source>
        <dbReference type="Proteomes" id="UP000541136"/>
    </source>
</evidence>
<protein>
    <recommendedName>
        <fullName evidence="3">Zinc-dependent peptidase</fullName>
    </recommendedName>
</protein>
<dbReference type="Pfam" id="PF06167">
    <property type="entry name" value="Peptidase_M90"/>
    <property type="match status" value="1"/>
</dbReference>
<dbReference type="AlphaFoldDB" id="A0A7W9TTF7"/>
<dbReference type="EMBL" id="JACHIB010000027">
    <property type="protein sequence ID" value="MBB6085452.1"/>
    <property type="molecule type" value="Genomic_DNA"/>
</dbReference>
<dbReference type="InterPro" id="IPR024079">
    <property type="entry name" value="MetalloPept_cat_dom_sf"/>
</dbReference>
<proteinExistence type="predicted"/>
<dbReference type="Gene3D" id="1.10.472.150">
    <property type="entry name" value="Glucose-regulated metallo-peptidase M90, N-terminal domain"/>
    <property type="match status" value="1"/>
</dbReference>
<dbReference type="InterPro" id="IPR010384">
    <property type="entry name" value="MtfA_fam"/>
</dbReference>
<dbReference type="InterPro" id="IPR042252">
    <property type="entry name" value="MtfA_N"/>
</dbReference>
<evidence type="ECO:0008006" key="3">
    <source>
        <dbReference type="Google" id="ProtNLM"/>
    </source>
</evidence>
<dbReference type="PANTHER" id="PTHR30164:SF2">
    <property type="entry name" value="PROTEIN MTFA"/>
    <property type="match status" value="1"/>
</dbReference>
<gene>
    <name evidence="1" type="ORF">HNR28_003512</name>
</gene>
<organism evidence="1 2">
    <name type="scientific">Castellaniella defragrans</name>
    <name type="common">Alcaligenes defragrans</name>
    <dbReference type="NCBI Taxonomy" id="75697"/>
    <lineage>
        <taxon>Bacteria</taxon>
        <taxon>Pseudomonadati</taxon>
        <taxon>Pseudomonadota</taxon>
        <taxon>Betaproteobacteria</taxon>
        <taxon>Burkholderiales</taxon>
        <taxon>Alcaligenaceae</taxon>
        <taxon>Castellaniella</taxon>
    </lineage>
</organism>
<dbReference type="RefSeq" id="WP_151024480.1">
    <property type="nucleotide sequence ID" value="NZ_JACHIB010000027.1"/>
</dbReference>
<dbReference type="Proteomes" id="UP000541136">
    <property type="component" value="Unassembled WGS sequence"/>
</dbReference>
<reference evidence="1 2" key="1">
    <citation type="submission" date="2020-08" db="EMBL/GenBank/DDBJ databases">
        <title>Genomic Encyclopedia of Type Strains, Phase IV (KMG-IV): sequencing the most valuable type-strain genomes for metagenomic binning, comparative biology and taxonomic classification.</title>
        <authorList>
            <person name="Goeker M."/>
        </authorList>
    </citation>
    <scope>NUCLEOTIDE SEQUENCE [LARGE SCALE GENOMIC DNA]</scope>
    <source>
        <strain evidence="1 2">DSM 12141</strain>
    </source>
</reference>
<evidence type="ECO:0000313" key="1">
    <source>
        <dbReference type="EMBL" id="MBB6085452.1"/>
    </source>
</evidence>
<accession>A0A7W9TTF7</accession>
<dbReference type="GO" id="GO:0004177">
    <property type="term" value="F:aminopeptidase activity"/>
    <property type="evidence" value="ECO:0007669"/>
    <property type="project" value="TreeGrafter"/>
</dbReference>
<dbReference type="GO" id="GO:0008237">
    <property type="term" value="F:metallopeptidase activity"/>
    <property type="evidence" value="ECO:0007669"/>
    <property type="project" value="InterPro"/>
</dbReference>
<dbReference type="PANTHER" id="PTHR30164">
    <property type="entry name" value="MTFA PEPTIDASE"/>
    <property type="match status" value="1"/>
</dbReference>
<comment type="caution">
    <text evidence="1">The sequence shown here is derived from an EMBL/GenBank/DDBJ whole genome shotgun (WGS) entry which is preliminary data.</text>
</comment>
<dbReference type="Gene3D" id="3.40.390.10">
    <property type="entry name" value="Collagenase (Catalytic Domain)"/>
    <property type="match status" value="1"/>
</dbReference>
<sequence length="288" mass="32747">MLRWLMGRDARERELEQALASLNARVWPPLLARHGFLRGLNEQETETLRRHTAWLLANKAFHGAHGLRVTPDMRRSIAVQAALPILGLDTSLYRGWTQIVVYPGGFLVSRAETDEAGVVHEYVQETSGESWEGGPVILSWEDARAGTQAQANVVIHEFAHKLDQRDGGADGMPGLRAHRDLDPRRWREVLERTFDDFNDWVDEIEALIPPDVNPESDEAAGWYAELPLDPYAAQDPAEFFAVSSESFFIEPWAMAAAWPDWYALLVRYYRQDPLRRLEDAGVPRPVRP</sequence>
<dbReference type="GO" id="GO:0005829">
    <property type="term" value="C:cytosol"/>
    <property type="evidence" value="ECO:0007669"/>
    <property type="project" value="TreeGrafter"/>
</dbReference>
<dbReference type="SUPFAM" id="SSF55486">
    <property type="entry name" value="Metalloproteases ('zincins'), catalytic domain"/>
    <property type="match status" value="1"/>
</dbReference>
<name>A0A7W9TTF7_CASDE</name>